<accession>A0A5B7KIM6</accession>
<comment type="caution">
    <text evidence="2">The sequence shown here is derived from an EMBL/GenBank/DDBJ whole genome shotgun (WGS) entry which is preliminary data.</text>
</comment>
<proteinExistence type="predicted"/>
<gene>
    <name evidence="2" type="ORF">E2C01_102559</name>
</gene>
<feature type="compositionally biased region" description="Polar residues" evidence="1">
    <location>
        <begin position="1"/>
        <end position="11"/>
    </location>
</feature>
<dbReference type="AlphaFoldDB" id="A0A5B7KIM6"/>
<reference evidence="2 3" key="1">
    <citation type="submission" date="2019-05" db="EMBL/GenBank/DDBJ databases">
        <title>Another draft genome of Portunus trituberculatus and its Hox gene families provides insights of decapod evolution.</title>
        <authorList>
            <person name="Jeong J.-H."/>
            <person name="Song I."/>
            <person name="Kim S."/>
            <person name="Choi T."/>
            <person name="Kim D."/>
            <person name="Ryu S."/>
            <person name="Kim W."/>
        </authorList>
    </citation>
    <scope>NUCLEOTIDE SEQUENCE [LARGE SCALE GENOMIC DNA]</scope>
    <source>
        <tissue evidence="2">Muscle</tissue>
    </source>
</reference>
<dbReference type="EMBL" id="VSRR010152745">
    <property type="protein sequence ID" value="MPD06734.1"/>
    <property type="molecule type" value="Genomic_DNA"/>
</dbReference>
<feature type="region of interest" description="Disordered" evidence="1">
    <location>
        <begin position="1"/>
        <end position="26"/>
    </location>
</feature>
<organism evidence="2 3">
    <name type="scientific">Portunus trituberculatus</name>
    <name type="common">Swimming crab</name>
    <name type="synonym">Neptunus trituberculatus</name>
    <dbReference type="NCBI Taxonomy" id="210409"/>
    <lineage>
        <taxon>Eukaryota</taxon>
        <taxon>Metazoa</taxon>
        <taxon>Ecdysozoa</taxon>
        <taxon>Arthropoda</taxon>
        <taxon>Crustacea</taxon>
        <taxon>Multicrustacea</taxon>
        <taxon>Malacostraca</taxon>
        <taxon>Eumalacostraca</taxon>
        <taxon>Eucarida</taxon>
        <taxon>Decapoda</taxon>
        <taxon>Pleocyemata</taxon>
        <taxon>Brachyura</taxon>
        <taxon>Eubrachyura</taxon>
        <taxon>Portunoidea</taxon>
        <taxon>Portunidae</taxon>
        <taxon>Portuninae</taxon>
        <taxon>Portunus</taxon>
    </lineage>
</organism>
<evidence type="ECO:0000313" key="3">
    <source>
        <dbReference type="Proteomes" id="UP000324222"/>
    </source>
</evidence>
<evidence type="ECO:0000256" key="1">
    <source>
        <dbReference type="SAM" id="MobiDB-lite"/>
    </source>
</evidence>
<sequence>MRSHTAATQERQVGRRTYLTSPSSER</sequence>
<name>A0A5B7KIM6_PORTR</name>
<evidence type="ECO:0000313" key="2">
    <source>
        <dbReference type="EMBL" id="MPD06734.1"/>
    </source>
</evidence>
<protein>
    <submittedName>
        <fullName evidence="2">Uncharacterized protein</fullName>
    </submittedName>
</protein>
<dbReference type="Proteomes" id="UP000324222">
    <property type="component" value="Unassembled WGS sequence"/>
</dbReference>
<keyword evidence="3" id="KW-1185">Reference proteome</keyword>